<reference evidence="2" key="1">
    <citation type="submission" date="2023-10" db="EMBL/GenBank/DDBJ databases">
        <title>Genome assembly of Pristionchus species.</title>
        <authorList>
            <person name="Yoshida K."/>
            <person name="Sommer R.J."/>
        </authorList>
    </citation>
    <scope>NUCLEOTIDE SEQUENCE</scope>
    <source>
        <strain evidence="2">RS0144</strain>
    </source>
</reference>
<dbReference type="EMBL" id="BTSX01000005">
    <property type="protein sequence ID" value="GMT01697.1"/>
    <property type="molecule type" value="Genomic_DNA"/>
</dbReference>
<dbReference type="GO" id="GO:0030041">
    <property type="term" value="P:actin filament polymerization"/>
    <property type="evidence" value="ECO:0007669"/>
    <property type="project" value="TreeGrafter"/>
</dbReference>
<feature type="compositionally biased region" description="Polar residues" evidence="1">
    <location>
        <begin position="61"/>
        <end position="78"/>
    </location>
</feature>
<comment type="caution">
    <text evidence="2">The sequence shown here is derived from an EMBL/GenBank/DDBJ whole genome shotgun (WGS) entry which is preliminary data.</text>
</comment>
<evidence type="ECO:0000313" key="2">
    <source>
        <dbReference type="EMBL" id="GMT01697.1"/>
    </source>
</evidence>
<name>A0AAV5U5A4_9BILA</name>
<dbReference type="Proteomes" id="UP001432027">
    <property type="component" value="Unassembled WGS sequence"/>
</dbReference>
<dbReference type="GO" id="GO:0015629">
    <property type="term" value="C:actin cytoskeleton"/>
    <property type="evidence" value="ECO:0007669"/>
    <property type="project" value="TreeGrafter"/>
</dbReference>
<evidence type="ECO:0000256" key="1">
    <source>
        <dbReference type="SAM" id="MobiDB-lite"/>
    </source>
</evidence>
<protein>
    <submittedName>
        <fullName evidence="2">Uncharacterized protein</fullName>
    </submittedName>
</protein>
<dbReference type="PANTHER" id="PTHR33351:SF1">
    <property type="entry name" value="IG-LIKE DOMAIN-CONTAINING PROTEIN-RELATED"/>
    <property type="match status" value="1"/>
</dbReference>
<feature type="region of interest" description="Disordered" evidence="1">
    <location>
        <begin position="59"/>
        <end position="78"/>
    </location>
</feature>
<accession>A0AAV5U5A4</accession>
<gene>
    <name evidence="2" type="ORF">PENTCL1PPCAC_23871</name>
</gene>
<evidence type="ECO:0000313" key="3">
    <source>
        <dbReference type="Proteomes" id="UP001432027"/>
    </source>
</evidence>
<dbReference type="AlphaFoldDB" id="A0AAV5U5A4"/>
<keyword evidence="3" id="KW-1185">Reference proteome</keyword>
<dbReference type="CDD" id="cd00257">
    <property type="entry name" value="beta-trefoil_FSCN-like"/>
    <property type="match status" value="1"/>
</dbReference>
<dbReference type="InterPro" id="IPR008999">
    <property type="entry name" value="Actin-crosslinking"/>
</dbReference>
<sequence length="209" mass="23745">NSKSMPLVEEITALRRELAIRSAKIAENKEELEKATNTFQTVIGLLNGKIQELEATLAGNAKSTESNSSTERTDADTPSQELTNLLAECAGQKSLKSAHGTYLRALDSWKVDMTGSARAWENWYIEIRGGKVVFRAIHSPARYLRAHPNHHVDLTDQVQEWEKFTPKKNEDGSWSFLNDHGYFLSLNEDKSVSTVKECQAWEHIWLEEW</sequence>
<dbReference type="GO" id="GO:0051015">
    <property type="term" value="F:actin filament binding"/>
    <property type="evidence" value="ECO:0007669"/>
    <property type="project" value="TreeGrafter"/>
</dbReference>
<dbReference type="SUPFAM" id="SSF50405">
    <property type="entry name" value="Actin-crosslinking proteins"/>
    <property type="match status" value="1"/>
</dbReference>
<organism evidence="2 3">
    <name type="scientific">Pristionchus entomophagus</name>
    <dbReference type="NCBI Taxonomy" id="358040"/>
    <lineage>
        <taxon>Eukaryota</taxon>
        <taxon>Metazoa</taxon>
        <taxon>Ecdysozoa</taxon>
        <taxon>Nematoda</taxon>
        <taxon>Chromadorea</taxon>
        <taxon>Rhabditida</taxon>
        <taxon>Rhabditina</taxon>
        <taxon>Diplogasteromorpha</taxon>
        <taxon>Diplogasteroidea</taxon>
        <taxon>Neodiplogasteridae</taxon>
        <taxon>Pristionchus</taxon>
    </lineage>
</organism>
<proteinExistence type="predicted"/>
<feature type="non-terminal residue" evidence="2">
    <location>
        <position position="1"/>
    </location>
</feature>
<dbReference type="InterPro" id="IPR052883">
    <property type="entry name" value="Hisactophilin"/>
</dbReference>
<dbReference type="Gene3D" id="2.80.10.50">
    <property type="match status" value="1"/>
</dbReference>
<dbReference type="PANTHER" id="PTHR33351">
    <property type="entry name" value="HISACTOPHILIN-1-RELATED"/>
    <property type="match status" value="1"/>
</dbReference>